<dbReference type="GO" id="GO:0030246">
    <property type="term" value="F:carbohydrate binding"/>
    <property type="evidence" value="ECO:0007669"/>
    <property type="project" value="TreeGrafter"/>
</dbReference>
<evidence type="ECO:0000313" key="4">
    <source>
        <dbReference type="Proteomes" id="UP001143309"/>
    </source>
</evidence>
<evidence type="ECO:0000256" key="2">
    <source>
        <dbReference type="SAM" id="SignalP"/>
    </source>
</evidence>
<dbReference type="Proteomes" id="UP001143309">
    <property type="component" value="Unassembled WGS sequence"/>
</dbReference>
<organism evidence="3 4">
    <name type="scientific">Methylopila turkensis</name>
    <dbReference type="NCBI Taxonomy" id="1437816"/>
    <lineage>
        <taxon>Bacteria</taxon>
        <taxon>Pseudomonadati</taxon>
        <taxon>Pseudomonadota</taxon>
        <taxon>Alphaproteobacteria</taxon>
        <taxon>Hyphomicrobiales</taxon>
        <taxon>Methylopilaceae</taxon>
        <taxon>Methylopila</taxon>
    </lineage>
</organism>
<dbReference type="InterPro" id="IPR004682">
    <property type="entry name" value="TRAP_DctP"/>
</dbReference>
<feature type="signal peptide" evidence="2">
    <location>
        <begin position="1"/>
        <end position="20"/>
    </location>
</feature>
<dbReference type="InterPro" id="IPR038404">
    <property type="entry name" value="TRAP_DctP_sf"/>
</dbReference>
<dbReference type="GO" id="GO:0030288">
    <property type="term" value="C:outer membrane-bounded periplasmic space"/>
    <property type="evidence" value="ECO:0007669"/>
    <property type="project" value="InterPro"/>
</dbReference>
<evidence type="ECO:0000256" key="1">
    <source>
        <dbReference type="ARBA" id="ARBA00022729"/>
    </source>
</evidence>
<dbReference type="InterPro" id="IPR018389">
    <property type="entry name" value="DctP_fam"/>
</dbReference>
<evidence type="ECO:0000313" key="3">
    <source>
        <dbReference type="EMBL" id="GLK79190.1"/>
    </source>
</evidence>
<reference evidence="3" key="1">
    <citation type="journal article" date="2014" name="Int. J. Syst. Evol. Microbiol.">
        <title>Complete genome sequence of Corynebacterium casei LMG S-19264T (=DSM 44701T), isolated from a smear-ripened cheese.</title>
        <authorList>
            <consortium name="US DOE Joint Genome Institute (JGI-PGF)"/>
            <person name="Walter F."/>
            <person name="Albersmeier A."/>
            <person name="Kalinowski J."/>
            <person name="Ruckert C."/>
        </authorList>
    </citation>
    <scope>NUCLEOTIDE SEQUENCE</scope>
    <source>
        <strain evidence="3">VKM B-2748</strain>
    </source>
</reference>
<dbReference type="Pfam" id="PF03480">
    <property type="entry name" value="DctP"/>
    <property type="match status" value="1"/>
</dbReference>
<reference evidence="3" key="2">
    <citation type="submission" date="2023-01" db="EMBL/GenBank/DDBJ databases">
        <authorList>
            <person name="Sun Q."/>
            <person name="Evtushenko L."/>
        </authorList>
    </citation>
    <scope>NUCLEOTIDE SEQUENCE</scope>
    <source>
        <strain evidence="3">VKM B-2748</strain>
    </source>
</reference>
<gene>
    <name evidence="3" type="ORF">GCM10008174_09310</name>
</gene>
<dbReference type="PANTHER" id="PTHR33376">
    <property type="match status" value="1"/>
</dbReference>
<dbReference type="NCBIfam" id="NF037995">
    <property type="entry name" value="TRAP_S1"/>
    <property type="match status" value="1"/>
</dbReference>
<feature type="chain" id="PRO_5040922442" evidence="2">
    <location>
        <begin position="21"/>
        <end position="322"/>
    </location>
</feature>
<dbReference type="AlphaFoldDB" id="A0A9W6JNP4"/>
<comment type="caution">
    <text evidence="3">The sequence shown here is derived from an EMBL/GenBank/DDBJ whole genome shotgun (WGS) entry which is preliminary data.</text>
</comment>
<keyword evidence="1 2" id="KW-0732">Signal</keyword>
<dbReference type="EMBL" id="BSFL01000001">
    <property type="protein sequence ID" value="GLK79190.1"/>
    <property type="molecule type" value="Genomic_DNA"/>
</dbReference>
<keyword evidence="4" id="KW-1185">Reference proteome</keyword>
<proteinExistence type="predicted"/>
<name>A0A9W6JNP4_9HYPH</name>
<dbReference type="GO" id="GO:0055085">
    <property type="term" value="P:transmembrane transport"/>
    <property type="evidence" value="ECO:0007669"/>
    <property type="project" value="InterPro"/>
</dbReference>
<protein>
    <submittedName>
        <fullName evidence="3">C4-dicarboxylate ABC transporter substrate-binding protein</fullName>
    </submittedName>
</protein>
<dbReference type="Gene3D" id="3.40.190.170">
    <property type="entry name" value="Bacterial extracellular solute-binding protein, family 7"/>
    <property type="match status" value="1"/>
</dbReference>
<sequence>MKALVVAAALLMGFAAPSVAQTTTLKYAFVNPMSSHFGAAATTFKEFVEKESAGKIKVDIFPGGALGGEREIVESMQLGTVDMAMTGTSIMGNFVPEVLLYDVPFLFKDTRQARAVLDGQIGKDVLAKFQDKDLVGLGYGENGFKMLTNNKKPVLKPEDLVGMTIRVQENEIHIAAFKQLGARPTPIAWPELYAALQQGVVDGQDNPISNVLSAKFFQVQKYGTLLRHVFAPTVITMSSATWGKLSDADKAIVQAAVAKAVATQRAAVDEYETSGLAKLKEGGMQIVETVDTAAFVEKLAPANEIFAKRFGQDKFDAIRAMN</sequence>
<accession>A0A9W6JNP4</accession>
<dbReference type="PIRSF" id="PIRSF006470">
    <property type="entry name" value="DctB"/>
    <property type="match status" value="1"/>
</dbReference>
<dbReference type="PANTHER" id="PTHR33376:SF2">
    <property type="entry name" value="DICARBOXYLATE-BINDING PERIPLASMIC PROTEIN"/>
    <property type="match status" value="1"/>
</dbReference>
<dbReference type="NCBIfam" id="TIGR00787">
    <property type="entry name" value="dctP"/>
    <property type="match status" value="1"/>
</dbReference>
<dbReference type="RefSeq" id="WP_271199661.1">
    <property type="nucleotide sequence ID" value="NZ_BSFL01000001.1"/>
</dbReference>